<dbReference type="AlphaFoldDB" id="A0A2S8D593"/>
<feature type="non-terminal residue" evidence="4">
    <location>
        <position position="159"/>
    </location>
</feature>
<dbReference type="InterPro" id="IPR024463">
    <property type="entry name" value="Transposase_TnpC_homeodom"/>
</dbReference>
<comment type="caution">
    <text evidence="4">The sequence shown here is derived from an EMBL/GenBank/DDBJ whole genome shotgun (WGS) entry which is preliminary data.</text>
</comment>
<accession>A0A2S8D593</accession>
<organism evidence="4 5">
    <name type="scientific">Shigella dysenteriae</name>
    <dbReference type="NCBI Taxonomy" id="622"/>
    <lineage>
        <taxon>Bacteria</taxon>
        <taxon>Pseudomonadati</taxon>
        <taxon>Pseudomonadota</taxon>
        <taxon>Gammaproteobacteria</taxon>
        <taxon>Enterobacterales</taxon>
        <taxon>Enterobacteriaceae</taxon>
        <taxon>Shigella</taxon>
    </lineage>
</organism>
<evidence type="ECO:0000259" key="3">
    <source>
        <dbReference type="Pfam" id="PF13007"/>
    </source>
</evidence>
<dbReference type="EMBL" id="PUGT01000576">
    <property type="protein sequence ID" value="PQM98054.1"/>
    <property type="molecule type" value="Genomic_DNA"/>
</dbReference>
<dbReference type="Proteomes" id="UP000238186">
    <property type="component" value="Unassembled WGS sequence"/>
</dbReference>
<feature type="coiled-coil region" evidence="1">
    <location>
        <begin position="35"/>
        <end position="69"/>
    </location>
</feature>
<keyword evidence="1" id="KW-0175">Coiled coil</keyword>
<evidence type="ECO:0000313" key="5">
    <source>
        <dbReference type="Proteomes" id="UP000238186"/>
    </source>
</evidence>
<name>A0A2S8D593_SHIDY</name>
<feature type="domain" description="Transposase TnpC homeodomain" evidence="3">
    <location>
        <begin position="59"/>
        <end position="133"/>
    </location>
</feature>
<proteinExistence type="predicted"/>
<evidence type="ECO:0000313" key="4">
    <source>
        <dbReference type="EMBL" id="PQM98054.1"/>
    </source>
</evidence>
<dbReference type="Pfam" id="PF13007">
    <property type="entry name" value="LZ_Tnp_IS66"/>
    <property type="match status" value="1"/>
</dbReference>
<feature type="region of interest" description="Disordered" evidence="2">
    <location>
        <begin position="105"/>
        <end position="124"/>
    </location>
</feature>
<evidence type="ECO:0000256" key="2">
    <source>
        <dbReference type="SAM" id="MobiDB-lite"/>
    </source>
</evidence>
<sequence length="159" mass="18299">MNIRIWSGILPCMDISALNTTNDIEKLRAMALAMVQEVMSENAEKERELLEKSRRIQLLEEMLKLVRQQRFGKKCETLAGMQRSLFEEDVDADIAALTAHLDKLLPQSPEEDEKASRSRPIRKPLPVHLPRVEKIIQPDTDHCPECDEPLHYIRDAVSE</sequence>
<protein>
    <submittedName>
        <fullName evidence="4">IS66 family transposase</fullName>
    </submittedName>
</protein>
<gene>
    <name evidence="4" type="ORF">C5K18_26170</name>
</gene>
<reference evidence="4 5" key="1">
    <citation type="submission" date="2018-02" db="EMBL/GenBank/DDBJ databases">
        <title>Distribution and characterization of Shiga toxin converting temperate phage carried by Shigella flexneri in Hispaniola.</title>
        <authorList>
            <person name="Fogolari M."/>
            <person name="Mavian C."/>
            <person name="Angeletti S."/>
            <person name="Salemi M."/>
            <person name="Lampel K.A."/>
            <person name="Maurelli A.T."/>
        </authorList>
    </citation>
    <scope>NUCLEOTIDE SEQUENCE [LARGE SCALE GENOMIC DNA]</scope>
    <source>
        <strain evidence="4 5">BS979</strain>
    </source>
</reference>
<evidence type="ECO:0000256" key="1">
    <source>
        <dbReference type="SAM" id="Coils"/>
    </source>
</evidence>